<dbReference type="Pfam" id="PF04830">
    <property type="entry name" value="DUF637"/>
    <property type="match status" value="1"/>
</dbReference>
<evidence type="ECO:0000256" key="3">
    <source>
        <dbReference type="ARBA" id="ARBA00022913"/>
    </source>
</evidence>
<keyword evidence="9" id="KW-1185">Reference proteome</keyword>
<protein>
    <submittedName>
        <fullName evidence="8">DUF637 domain-containing protein</fullName>
    </submittedName>
</protein>
<proteinExistence type="predicted"/>
<evidence type="ECO:0000313" key="8">
    <source>
        <dbReference type="EMBL" id="MFL1731774.1"/>
    </source>
</evidence>
<dbReference type="EMBL" id="JBJJXE010000001">
    <property type="protein sequence ID" value="MFL1731774.1"/>
    <property type="molecule type" value="Genomic_DNA"/>
</dbReference>
<evidence type="ECO:0000256" key="2">
    <source>
        <dbReference type="ARBA" id="ARBA00022656"/>
    </source>
</evidence>
<keyword evidence="3" id="KW-1266">Target cell cytoplasm</keyword>
<comment type="caution">
    <text evidence="8">The sequence shown here is derived from an EMBL/GenBank/DDBJ whole genome shotgun (WGS) entry which is preliminary data.</text>
</comment>
<dbReference type="Proteomes" id="UP001624684">
    <property type="component" value="Unassembled WGS sequence"/>
</dbReference>
<evidence type="ECO:0000259" key="7">
    <source>
        <dbReference type="Pfam" id="PF04830"/>
    </source>
</evidence>
<feature type="domain" description="DUF637" evidence="7">
    <location>
        <begin position="483"/>
        <end position="645"/>
    </location>
</feature>
<organism evidence="8 9">
    <name type="scientific">Moraxella oculi</name>
    <dbReference type="NCBI Taxonomy" id="2940516"/>
    <lineage>
        <taxon>Bacteria</taxon>
        <taxon>Pseudomonadati</taxon>
        <taxon>Pseudomonadota</taxon>
        <taxon>Gammaproteobacteria</taxon>
        <taxon>Moraxellales</taxon>
        <taxon>Moraxellaceae</taxon>
        <taxon>Moraxella</taxon>
    </lineage>
</organism>
<dbReference type="InterPro" id="IPR006914">
    <property type="entry name" value="VENN_dom"/>
</dbReference>
<gene>
    <name evidence="8" type="ORF">ACJHVH_01985</name>
</gene>
<evidence type="ECO:0000256" key="5">
    <source>
        <dbReference type="SAM" id="MobiDB-lite"/>
    </source>
</evidence>
<evidence type="ECO:0000313" key="9">
    <source>
        <dbReference type="Proteomes" id="UP001624684"/>
    </source>
</evidence>
<feature type="region of interest" description="Disordered" evidence="5">
    <location>
        <begin position="766"/>
        <end position="788"/>
    </location>
</feature>
<feature type="domain" description="VENN motif-containing" evidence="6">
    <location>
        <begin position="673"/>
        <end position="716"/>
    </location>
</feature>
<evidence type="ECO:0000256" key="4">
    <source>
        <dbReference type="ARBA" id="ARBA00023026"/>
    </source>
</evidence>
<dbReference type="Pfam" id="PF04829">
    <property type="entry name" value="PT-VENN"/>
    <property type="match status" value="1"/>
</dbReference>
<evidence type="ECO:0000256" key="1">
    <source>
        <dbReference type="ARBA" id="ARBA00004219"/>
    </source>
</evidence>
<dbReference type="RefSeq" id="WP_407068559.1">
    <property type="nucleotide sequence ID" value="NZ_JBJJXE010000001.1"/>
</dbReference>
<sequence length="813" mass="86545">MPFPLLGKKTGNTDTQTANAIIDKLVFDEAAFDSDAKLDEHKAKLKSTYAAALGGDTDKLTEFKRLLSQIPPVQNIDIAISIEGLHDVYERGEFEDDAYALHKNYQPSTITAKDGIVIQAISNPQAGTVSAQPASDSNILLIGGTYQAGDAGITIQSVGSTILQAGQDSIYDKETNTFKKKSWGGVKKKVTVTTTTEQMADSEAVKLNANAISVQANDNLYAYATEFNAPAGQIQLKAGEALGLYAVQEVDVKEVESKTTSSFAGIKYRKVNTKDSKQIISELPTSLIANYSQSESGGNTQLQGTRFANLQGASITAGVGDKAVADARIILDTISTTVSVSQSRQFENLVWQSISESGYINEDAKLPSFIGVTPTLNATGGLAVQVPINKDDPDDKDHLVNVLTRLSHDPGFDYLSDIIQRDDVDFTAIRLAQEEWDYKQEGLSPAGAALLAIALSMATAGGGVSVLSLMGVSVTAGSATAAMANAAFTSLVTQAGTTLVNNKGDVNKTLKDLGKSQTAKNMARAVLTAGATASLDKFLAQTLQVDTSTTATIGDKFTRAFVQGAGHALTDSLIYGESLEESLKRHLTNQLVDTAAAGIYTHGVKPLDFNDTEFITNVAHKLAAGLTGCLYAKAKDQSCEAAAVGSIIGEMVGDWMSNAHEVTLPDGEKVLILSDEDKQKILNTAKLAAGSFALLYDFDVDTAVNEAGVAVENNAIHKINEKGHWIVCYEVFGLTCELRDGERYATDKEIAEHALNFVNNLTPAGRKSGKIQSTSSSSSTSKPANTATSENIVRISNIPDFKFENKQLGKKTW</sequence>
<comment type="subcellular location">
    <subcellularLocation>
        <location evidence="1">Target cell</location>
        <location evidence="1">Target cell cytoplasm</location>
    </subcellularLocation>
</comment>
<evidence type="ECO:0000259" key="6">
    <source>
        <dbReference type="Pfam" id="PF04829"/>
    </source>
</evidence>
<keyword evidence="2" id="KW-0800">Toxin</keyword>
<dbReference type="InterPro" id="IPR006915">
    <property type="entry name" value="DUF637_hemagglutn_put"/>
</dbReference>
<keyword evidence="4" id="KW-0843">Virulence</keyword>
<reference evidence="8 9" key="1">
    <citation type="submission" date="2024-11" db="EMBL/GenBank/DDBJ databases">
        <title>First Report of Moraxella oculi in Brazil in an Infectious Bovine Keratoconjunctivitis Outbreak.</title>
        <authorList>
            <person name="Carvalho C.V."/>
            <person name="Domingues R."/>
            <person name="Coutinho C."/>
            <person name="Honorio N.T.B.S."/>
            <person name="Faza D.R.L.R."/>
            <person name="Carvalho W.A."/>
            <person name="Machado A.B.F."/>
            <person name="Martins M.F."/>
            <person name="Gaspar E.B."/>
        </authorList>
    </citation>
    <scope>NUCLEOTIDE SEQUENCE [LARGE SCALE GENOMIC DNA]</scope>
    <source>
        <strain evidence="8 9">2117LE</strain>
    </source>
</reference>
<name>A0ABW8U6V2_9GAMM</name>
<accession>A0ABW8U6V2</accession>